<name>A0A4R7J0P4_9ACTN</name>
<dbReference type="InterPro" id="IPR036388">
    <property type="entry name" value="WH-like_DNA-bd_sf"/>
</dbReference>
<reference evidence="2 3" key="1">
    <citation type="submission" date="2019-03" db="EMBL/GenBank/DDBJ databases">
        <title>Genomic Encyclopedia of Archaeal and Bacterial Type Strains, Phase II (KMG-II): from individual species to whole genera.</title>
        <authorList>
            <person name="Goeker M."/>
        </authorList>
    </citation>
    <scope>NUCLEOTIDE SEQUENCE [LARGE SCALE GENOMIC DNA]</scope>
    <source>
        <strain evidence="2 3">DSM 24323</strain>
    </source>
</reference>
<sequence length="252" mass="26795">MIDLLLAPNPGPMTLDGTNTYLLGDPGEPRVVVDPGPVEDDHLAAILAAAPAGIAEIWLTHHHLDHLAAVPVLAAETGALVRAWRTPTELEVEVDRFAPLADDQRLPAGARAIHIPGHTSDSVGFVVADDPGPVLLTGDMVLGRGTTVITHPDGDVGAYLASLDRMRGLVDGEPLVALLPGHGPRLDDPAAALDHYLRHRQQRLDQVRAVLAEGAQTAEEVVEIVYAEVDASVKQAALWSVRAQLDYLQAED</sequence>
<dbReference type="OrthoDB" id="9788263at2"/>
<dbReference type="Pfam" id="PF17778">
    <property type="entry name" value="WHD_BLACT"/>
    <property type="match status" value="1"/>
</dbReference>
<dbReference type="Proteomes" id="UP000295371">
    <property type="component" value="Unassembled WGS sequence"/>
</dbReference>
<dbReference type="SMART" id="SM00849">
    <property type="entry name" value="Lactamase_B"/>
    <property type="match status" value="1"/>
</dbReference>
<dbReference type="Pfam" id="PF00753">
    <property type="entry name" value="Lactamase_B"/>
    <property type="match status" value="1"/>
</dbReference>
<dbReference type="SUPFAM" id="SSF56281">
    <property type="entry name" value="Metallo-hydrolase/oxidoreductase"/>
    <property type="match status" value="1"/>
</dbReference>
<gene>
    <name evidence="2" type="ORF">CLV29_2889</name>
</gene>
<dbReference type="InterPro" id="IPR001279">
    <property type="entry name" value="Metallo-B-lactamas"/>
</dbReference>
<feature type="domain" description="Metallo-beta-lactamase" evidence="1">
    <location>
        <begin position="17"/>
        <end position="182"/>
    </location>
</feature>
<proteinExistence type="predicted"/>
<accession>A0A4R7J0P4</accession>
<dbReference type="PANTHER" id="PTHR23131:SF0">
    <property type="entry name" value="ENDORIBONUCLEASE LACTB2"/>
    <property type="match status" value="1"/>
</dbReference>
<evidence type="ECO:0000313" key="3">
    <source>
        <dbReference type="Proteomes" id="UP000295371"/>
    </source>
</evidence>
<dbReference type="CDD" id="cd16278">
    <property type="entry name" value="metallo-hydrolase-like_MBL-fold"/>
    <property type="match status" value="1"/>
</dbReference>
<dbReference type="InterPro" id="IPR036866">
    <property type="entry name" value="RibonucZ/Hydroxyglut_hydro"/>
</dbReference>
<comment type="caution">
    <text evidence="2">The sequence shown here is derived from an EMBL/GenBank/DDBJ whole genome shotgun (WGS) entry which is preliminary data.</text>
</comment>
<organism evidence="2 3">
    <name type="scientific">Naumannella halotolerans</name>
    <dbReference type="NCBI Taxonomy" id="993414"/>
    <lineage>
        <taxon>Bacteria</taxon>
        <taxon>Bacillati</taxon>
        <taxon>Actinomycetota</taxon>
        <taxon>Actinomycetes</taxon>
        <taxon>Propionibacteriales</taxon>
        <taxon>Propionibacteriaceae</taxon>
        <taxon>Naumannella</taxon>
    </lineage>
</organism>
<dbReference type="Gene3D" id="1.10.10.10">
    <property type="entry name" value="Winged helix-like DNA-binding domain superfamily/Winged helix DNA-binding domain"/>
    <property type="match status" value="1"/>
</dbReference>
<dbReference type="InterPro" id="IPR041516">
    <property type="entry name" value="LACTB2_WH"/>
</dbReference>
<dbReference type="EMBL" id="SOAW01000003">
    <property type="protein sequence ID" value="TDT29867.1"/>
    <property type="molecule type" value="Genomic_DNA"/>
</dbReference>
<keyword evidence="3" id="KW-1185">Reference proteome</keyword>
<dbReference type="InterPro" id="IPR050662">
    <property type="entry name" value="Sec-metab_biosynth-thioest"/>
</dbReference>
<dbReference type="RefSeq" id="WP_133755798.1">
    <property type="nucleotide sequence ID" value="NZ_SOAW01000003.1"/>
</dbReference>
<evidence type="ECO:0000259" key="1">
    <source>
        <dbReference type="SMART" id="SM00849"/>
    </source>
</evidence>
<evidence type="ECO:0000313" key="2">
    <source>
        <dbReference type="EMBL" id="TDT29867.1"/>
    </source>
</evidence>
<keyword evidence="2" id="KW-0378">Hydrolase</keyword>
<dbReference type="PANTHER" id="PTHR23131">
    <property type="entry name" value="ENDORIBONUCLEASE LACTB2"/>
    <property type="match status" value="1"/>
</dbReference>
<dbReference type="GO" id="GO:0016787">
    <property type="term" value="F:hydrolase activity"/>
    <property type="evidence" value="ECO:0007669"/>
    <property type="project" value="UniProtKB-KW"/>
</dbReference>
<dbReference type="AlphaFoldDB" id="A0A4R7J0P4"/>
<protein>
    <submittedName>
        <fullName evidence="2">Glyoxylase-like metal-dependent hydrolase (Beta-lactamase superfamily II)</fullName>
    </submittedName>
</protein>
<dbReference type="Gene3D" id="3.60.15.10">
    <property type="entry name" value="Ribonuclease Z/Hydroxyacylglutathione hydrolase-like"/>
    <property type="match status" value="1"/>
</dbReference>